<proteinExistence type="predicted"/>
<dbReference type="OrthoDB" id="61113at2759"/>
<reference evidence="2" key="2">
    <citation type="submission" date="2015-01" db="EMBL/GenBank/DDBJ databases">
        <title>Evolutionary Origins and Diversification of the Mycorrhizal Mutualists.</title>
        <authorList>
            <consortium name="DOE Joint Genome Institute"/>
            <consortium name="Mycorrhizal Genomics Consortium"/>
            <person name="Kohler A."/>
            <person name="Kuo A."/>
            <person name="Nagy L.G."/>
            <person name="Floudas D."/>
            <person name="Copeland A."/>
            <person name="Barry K.W."/>
            <person name="Cichocki N."/>
            <person name="Veneault-Fourrey C."/>
            <person name="LaButti K."/>
            <person name="Lindquist E.A."/>
            <person name="Lipzen A."/>
            <person name="Lundell T."/>
            <person name="Morin E."/>
            <person name="Murat C."/>
            <person name="Riley R."/>
            <person name="Ohm R."/>
            <person name="Sun H."/>
            <person name="Tunlid A."/>
            <person name="Henrissat B."/>
            <person name="Grigoriev I.V."/>
            <person name="Hibbett D.S."/>
            <person name="Martin F."/>
        </authorList>
    </citation>
    <scope>NUCLEOTIDE SEQUENCE [LARGE SCALE GENOMIC DNA]</scope>
    <source>
        <strain evidence="2">LaAM-08-1</strain>
    </source>
</reference>
<reference evidence="1 2" key="1">
    <citation type="submission" date="2014-04" db="EMBL/GenBank/DDBJ databases">
        <authorList>
            <consortium name="DOE Joint Genome Institute"/>
            <person name="Kuo A."/>
            <person name="Kohler A."/>
            <person name="Nagy L.G."/>
            <person name="Floudas D."/>
            <person name="Copeland A."/>
            <person name="Barry K.W."/>
            <person name="Cichocki N."/>
            <person name="Veneault-Fourrey C."/>
            <person name="LaButti K."/>
            <person name="Lindquist E.A."/>
            <person name="Lipzen A."/>
            <person name="Lundell T."/>
            <person name="Morin E."/>
            <person name="Murat C."/>
            <person name="Sun H."/>
            <person name="Tunlid A."/>
            <person name="Henrissat B."/>
            <person name="Grigoriev I.V."/>
            <person name="Hibbett D.S."/>
            <person name="Martin F."/>
            <person name="Nordberg H.P."/>
            <person name="Cantor M.N."/>
            <person name="Hua S.X."/>
        </authorList>
    </citation>
    <scope>NUCLEOTIDE SEQUENCE [LARGE SCALE GENOMIC DNA]</scope>
    <source>
        <strain evidence="1 2">LaAM-08-1</strain>
    </source>
</reference>
<dbReference type="HOGENOM" id="CLU_541966_0_0_1"/>
<dbReference type="EMBL" id="KN838591">
    <property type="protein sequence ID" value="KIK02520.1"/>
    <property type="molecule type" value="Genomic_DNA"/>
</dbReference>
<keyword evidence="2" id="KW-1185">Reference proteome</keyword>
<gene>
    <name evidence="1" type="ORF">K443DRAFT_131791</name>
</gene>
<organism evidence="1 2">
    <name type="scientific">Laccaria amethystina LaAM-08-1</name>
    <dbReference type="NCBI Taxonomy" id="1095629"/>
    <lineage>
        <taxon>Eukaryota</taxon>
        <taxon>Fungi</taxon>
        <taxon>Dikarya</taxon>
        <taxon>Basidiomycota</taxon>
        <taxon>Agaricomycotina</taxon>
        <taxon>Agaricomycetes</taxon>
        <taxon>Agaricomycetidae</taxon>
        <taxon>Agaricales</taxon>
        <taxon>Agaricineae</taxon>
        <taxon>Hydnangiaceae</taxon>
        <taxon>Laccaria</taxon>
    </lineage>
</organism>
<evidence type="ECO:0000313" key="2">
    <source>
        <dbReference type="Proteomes" id="UP000054477"/>
    </source>
</evidence>
<name>A0A0C9WTV8_9AGAR</name>
<sequence>MSSPISVQRVEEPTDDQVNASVAIFVALMKTRADPALMDPMARCMLRAGIHSGEFYTATDKTGEVIGFSLWMPPGEELFSTPEQRSLGFTDFMNSLPEIGKQYYATTVTQQNLILGGAISSWSKPNTSARAKRNGDTLALSTTNDDNIGCICASGVIRCNHSSKISFTLIKLLQLLPPPELLGPLCADVALTPTRWGLVIMSITQPQSIILLINVMICLIPSIVEHEASRPNFKKFSRPVVQPTPLLLGVGCFSIVICNGCNAFIPPRRISYPSRRPSEDKLEFRNTYIGLDDLYSSKEVRPSKYDRIVNVPRLAAQVSQIELELVHSILQFGVMDYGTERCSLTICLPSCGDALPHPYSFKDIVGGEVQMKPFPCKSGAFLAFEISCAPESPDCGIEVWSNQNETWGAFLYQFQTI</sequence>
<dbReference type="AlphaFoldDB" id="A0A0C9WTV8"/>
<dbReference type="Gene3D" id="3.40.630.30">
    <property type="match status" value="1"/>
</dbReference>
<accession>A0A0C9WTV8</accession>
<dbReference type="Proteomes" id="UP000054477">
    <property type="component" value="Unassembled WGS sequence"/>
</dbReference>
<protein>
    <submittedName>
        <fullName evidence="1">Uncharacterized protein</fullName>
    </submittedName>
</protein>
<evidence type="ECO:0000313" key="1">
    <source>
        <dbReference type="EMBL" id="KIK02520.1"/>
    </source>
</evidence>